<evidence type="ECO:0008006" key="5">
    <source>
        <dbReference type="Google" id="ProtNLM"/>
    </source>
</evidence>
<evidence type="ECO:0000313" key="4">
    <source>
        <dbReference type="Proteomes" id="UP000265080"/>
    </source>
</evidence>
<accession>A0A3P8RY20</accession>
<reference evidence="3" key="2">
    <citation type="submission" date="2025-08" db="UniProtKB">
        <authorList>
            <consortium name="Ensembl"/>
        </authorList>
    </citation>
    <scope>IDENTIFICATION</scope>
</reference>
<keyword evidence="1" id="KW-0433">Leucine-rich repeat</keyword>
<name>A0A3P8RY20_AMPPE</name>
<evidence type="ECO:0000256" key="2">
    <source>
        <dbReference type="ARBA" id="ARBA00022737"/>
    </source>
</evidence>
<reference evidence="3 4" key="1">
    <citation type="submission" date="2018-03" db="EMBL/GenBank/DDBJ databases">
        <title>Finding Nemo's genes: A chromosome-scale reference assembly of the genome of the orange clownfish Amphiprion percula.</title>
        <authorList>
            <person name="Lehmann R."/>
        </authorList>
    </citation>
    <scope>NUCLEOTIDE SEQUENCE</scope>
</reference>
<dbReference type="InterPro" id="IPR001611">
    <property type="entry name" value="Leu-rich_rpt"/>
</dbReference>
<dbReference type="Pfam" id="PF13516">
    <property type="entry name" value="LRR_6"/>
    <property type="match status" value="1"/>
</dbReference>
<protein>
    <recommendedName>
        <fullName evidence="5">SPRY-associated domain-containing protein</fullName>
    </recommendedName>
</protein>
<keyword evidence="2" id="KW-0677">Repeat</keyword>
<dbReference type="AlphaFoldDB" id="A0A3P8RY20"/>
<sequence>LTMDHRRLDVDQDLRWASSCLTQTNSGGRLWDCRLSEISCDSLNSALKSNPSHLKYLELSFNQLQDSGVKHLSCGTAVCQRSAVIL</sequence>
<dbReference type="Gene3D" id="3.80.10.10">
    <property type="entry name" value="Ribonuclease Inhibitor"/>
    <property type="match status" value="1"/>
</dbReference>
<evidence type="ECO:0000313" key="3">
    <source>
        <dbReference type="Ensembl" id="ENSAPEP00000004615.1"/>
    </source>
</evidence>
<evidence type="ECO:0000256" key="1">
    <source>
        <dbReference type="ARBA" id="ARBA00022614"/>
    </source>
</evidence>
<dbReference type="SUPFAM" id="SSF52047">
    <property type="entry name" value="RNI-like"/>
    <property type="match status" value="1"/>
</dbReference>
<keyword evidence="4" id="KW-1185">Reference proteome</keyword>
<dbReference type="Ensembl" id="ENSAPET00000004739.1">
    <property type="protein sequence ID" value="ENSAPEP00000004615.1"/>
    <property type="gene ID" value="ENSAPEG00000003348.1"/>
</dbReference>
<dbReference type="Proteomes" id="UP000265080">
    <property type="component" value="Chromosome 22"/>
</dbReference>
<dbReference type="PANTHER" id="PTHR24106">
    <property type="entry name" value="NACHT, LRR AND CARD DOMAINS-CONTAINING"/>
    <property type="match status" value="1"/>
</dbReference>
<dbReference type="GeneTree" id="ENSGT01150000287022"/>
<dbReference type="InterPro" id="IPR051261">
    <property type="entry name" value="NLR"/>
</dbReference>
<dbReference type="STRING" id="161767.ENSAPEP00000004615"/>
<organism evidence="3 4">
    <name type="scientific">Amphiprion percula</name>
    <name type="common">Orange clownfish</name>
    <name type="synonym">Lutjanus percula</name>
    <dbReference type="NCBI Taxonomy" id="161767"/>
    <lineage>
        <taxon>Eukaryota</taxon>
        <taxon>Metazoa</taxon>
        <taxon>Chordata</taxon>
        <taxon>Craniata</taxon>
        <taxon>Vertebrata</taxon>
        <taxon>Euteleostomi</taxon>
        <taxon>Actinopterygii</taxon>
        <taxon>Neopterygii</taxon>
        <taxon>Teleostei</taxon>
        <taxon>Neoteleostei</taxon>
        <taxon>Acanthomorphata</taxon>
        <taxon>Ovalentaria</taxon>
        <taxon>Pomacentridae</taxon>
        <taxon>Amphiprion</taxon>
    </lineage>
</organism>
<proteinExistence type="predicted"/>
<dbReference type="InterPro" id="IPR032675">
    <property type="entry name" value="LRR_dom_sf"/>
</dbReference>
<reference evidence="3" key="3">
    <citation type="submission" date="2025-09" db="UniProtKB">
        <authorList>
            <consortium name="Ensembl"/>
        </authorList>
    </citation>
    <scope>IDENTIFICATION</scope>
</reference>